<evidence type="ECO:0000313" key="2">
    <source>
        <dbReference type="Proteomes" id="UP001229651"/>
    </source>
</evidence>
<organism evidence="1 2">
    <name type="scientific">Amycolatopsis thermophila</name>
    <dbReference type="NCBI Taxonomy" id="206084"/>
    <lineage>
        <taxon>Bacteria</taxon>
        <taxon>Bacillati</taxon>
        <taxon>Actinomycetota</taxon>
        <taxon>Actinomycetes</taxon>
        <taxon>Pseudonocardiales</taxon>
        <taxon>Pseudonocardiaceae</taxon>
        <taxon>Amycolatopsis</taxon>
    </lineage>
</organism>
<sequence>MLGMLAGGLAALGAFVVWQLRARERMLPSRLLRIREVRWRAR</sequence>
<gene>
    <name evidence="1" type="ORF">FB470_006995</name>
</gene>
<comment type="caution">
    <text evidence="1">The sequence shown here is derived from an EMBL/GenBank/DDBJ whole genome shotgun (WGS) entry which is preliminary data.</text>
</comment>
<dbReference type="RefSeq" id="WP_306998664.1">
    <property type="nucleotide sequence ID" value="NZ_JAUSUT010000001.1"/>
</dbReference>
<evidence type="ECO:0000313" key="1">
    <source>
        <dbReference type="EMBL" id="MDQ0383001.1"/>
    </source>
</evidence>
<name>A0ABU0F7A7_9PSEU</name>
<keyword evidence="2" id="KW-1185">Reference proteome</keyword>
<proteinExistence type="predicted"/>
<dbReference type="Proteomes" id="UP001229651">
    <property type="component" value="Unassembled WGS sequence"/>
</dbReference>
<protein>
    <submittedName>
        <fullName evidence="1">Uncharacterized protein</fullName>
    </submittedName>
</protein>
<accession>A0ABU0F7A7</accession>
<dbReference type="EMBL" id="JAUSUT010000001">
    <property type="protein sequence ID" value="MDQ0383001.1"/>
    <property type="molecule type" value="Genomic_DNA"/>
</dbReference>
<reference evidence="1 2" key="1">
    <citation type="submission" date="2023-07" db="EMBL/GenBank/DDBJ databases">
        <title>Sequencing the genomes of 1000 actinobacteria strains.</title>
        <authorList>
            <person name="Klenk H.-P."/>
        </authorList>
    </citation>
    <scope>NUCLEOTIDE SEQUENCE [LARGE SCALE GENOMIC DNA]</scope>
    <source>
        <strain evidence="1 2">DSM 45805</strain>
    </source>
</reference>